<name>A0ABU4AQ72_9HYPH</name>
<feature type="domain" description="EamA" evidence="7">
    <location>
        <begin position="11"/>
        <end position="137"/>
    </location>
</feature>
<keyword evidence="9" id="KW-1185">Reference proteome</keyword>
<evidence type="ECO:0000256" key="2">
    <source>
        <dbReference type="ARBA" id="ARBA00007362"/>
    </source>
</evidence>
<feature type="transmembrane region" description="Helical" evidence="6">
    <location>
        <begin position="7"/>
        <end position="27"/>
    </location>
</feature>
<comment type="similarity">
    <text evidence="2">Belongs to the EamA transporter family.</text>
</comment>
<dbReference type="Proteomes" id="UP001185659">
    <property type="component" value="Unassembled WGS sequence"/>
</dbReference>
<evidence type="ECO:0000256" key="5">
    <source>
        <dbReference type="ARBA" id="ARBA00023136"/>
    </source>
</evidence>
<feature type="transmembrane region" description="Helical" evidence="6">
    <location>
        <begin position="33"/>
        <end position="54"/>
    </location>
</feature>
<evidence type="ECO:0000256" key="4">
    <source>
        <dbReference type="ARBA" id="ARBA00022989"/>
    </source>
</evidence>
<organism evidence="8 9">
    <name type="scientific">Nitratireductor aquimarinus</name>
    <dbReference type="NCBI Taxonomy" id="889300"/>
    <lineage>
        <taxon>Bacteria</taxon>
        <taxon>Pseudomonadati</taxon>
        <taxon>Pseudomonadota</taxon>
        <taxon>Alphaproteobacteria</taxon>
        <taxon>Hyphomicrobiales</taxon>
        <taxon>Phyllobacteriaceae</taxon>
        <taxon>Nitratireductor</taxon>
    </lineage>
</organism>
<dbReference type="InterPro" id="IPR050638">
    <property type="entry name" value="AA-Vitamin_Transporters"/>
</dbReference>
<feature type="transmembrane region" description="Helical" evidence="6">
    <location>
        <begin position="181"/>
        <end position="201"/>
    </location>
</feature>
<evidence type="ECO:0000313" key="8">
    <source>
        <dbReference type="EMBL" id="MDV6228392.1"/>
    </source>
</evidence>
<gene>
    <name evidence="8" type="ORF">R2G56_19045</name>
</gene>
<keyword evidence="4 6" id="KW-1133">Transmembrane helix</keyword>
<reference evidence="8 9" key="1">
    <citation type="submission" date="2023-10" db="EMBL/GenBank/DDBJ databases">
        <authorList>
            <person name="Venkata Ramana C."/>
            <person name="Sasikala C."/>
            <person name="Dhurka M."/>
        </authorList>
    </citation>
    <scope>NUCLEOTIDE SEQUENCE [LARGE SCALE GENOMIC DNA]</scope>
    <source>
        <strain evidence="8 9">KCTC 32151</strain>
    </source>
</reference>
<dbReference type="PANTHER" id="PTHR32322">
    <property type="entry name" value="INNER MEMBRANE TRANSPORTER"/>
    <property type="match status" value="1"/>
</dbReference>
<feature type="transmembrane region" description="Helical" evidence="6">
    <location>
        <begin position="148"/>
        <end position="169"/>
    </location>
</feature>
<comment type="caution">
    <text evidence="8">The sequence shown here is derived from an EMBL/GenBank/DDBJ whole genome shotgun (WGS) entry which is preliminary data.</text>
</comment>
<evidence type="ECO:0000259" key="7">
    <source>
        <dbReference type="Pfam" id="PF00892"/>
    </source>
</evidence>
<dbReference type="InterPro" id="IPR037185">
    <property type="entry name" value="EmrE-like"/>
</dbReference>
<dbReference type="SUPFAM" id="SSF103481">
    <property type="entry name" value="Multidrug resistance efflux transporter EmrE"/>
    <property type="match status" value="2"/>
</dbReference>
<proteinExistence type="inferred from homology"/>
<evidence type="ECO:0000313" key="9">
    <source>
        <dbReference type="Proteomes" id="UP001185659"/>
    </source>
</evidence>
<evidence type="ECO:0000256" key="6">
    <source>
        <dbReference type="SAM" id="Phobius"/>
    </source>
</evidence>
<evidence type="ECO:0000256" key="3">
    <source>
        <dbReference type="ARBA" id="ARBA00022692"/>
    </source>
</evidence>
<keyword evidence="5 6" id="KW-0472">Membrane</keyword>
<protein>
    <submittedName>
        <fullName evidence="8">DMT family transporter</fullName>
    </submittedName>
</protein>
<dbReference type="InterPro" id="IPR000620">
    <property type="entry name" value="EamA_dom"/>
</dbReference>
<keyword evidence="3 6" id="KW-0812">Transmembrane</keyword>
<feature type="transmembrane region" description="Helical" evidence="6">
    <location>
        <begin position="246"/>
        <end position="262"/>
    </location>
</feature>
<feature type="transmembrane region" description="Helical" evidence="6">
    <location>
        <begin position="268"/>
        <end position="285"/>
    </location>
</feature>
<feature type="domain" description="EamA" evidence="7">
    <location>
        <begin position="155"/>
        <end position="285"/>
    </location>
</feature>
<dbReference type="EMBL" id="JAWLIP010000010">
    <property type="protein sequence ID" value="MDV6228392.1"/>
    <property type="molecule type" value="Genomic_DNA"/>
</dbReference>
<feature type="transmembrane region" description="Helical" evidence="6">
    <location>
        <begin position="213"/>
        <end position="234"/>
    </location>
</feature>
<feature type="transmembrane region" description="Helical" evidence="6">
    <location>
        <begin position="66"/>
        <end position="86"/>
    </location>
</feature>
<sequence length="301" mass="32121">MQDLTRAIPALFVLLWATGFIGARYAMPWAEPFTFLWVRFAITFGVLLLIIPLVKAKAIGPLNAMHAAIAGVLMHGVYLGGVFWAVRQGLPAGFAGLIVGLQPMLTAVIAGLFLGETVTRKHWLGLVVGLVGVATVLSPKFGSATDGVTVATLGAAIVAVIAMSVGTVWQKRFVATADLVTVTLWQYVGGWAVAFLIATLFETGDFVLNGELVFAMVWLVFVLSLGAIFLLMILIREGEVARVASLFYLVPGVTALMAWVLFDETLSPIQLVGMAITTFGVALATRRSPRQSAPATMRASR</sequence>
<feature type="transmembrane region" description="Helical" evidence="6">
    <location>
        <begin position="92"/>
        <end position="114"/>
    </location>
</feature>
<evidence type="ECO:0000256" key="1">
    <source>
        <dbReference type="ARBA" id="ARBA00004141"/>
    </source>
</evidence>
<dbReference type="PANTHER" id="PTHR32322:SF2">
    <property type="entry name" value="EAMA DOMAIN-CONTAINING PROTEIN"/>
    <property type="match status" value="1"/>
</dbReference>
<accession>A0ABU4AQ72</accession>
<comment type="subcellular location">
    <subcellularLocation>
        <location evidence="1">Membrane</location>
        <topology evidence="1">Multi-pass membrane protein</topology>
    </subcellularLocation>
</comment>
<dbReference type="Pfam" id="PF00892">
    <property type="entry name" value="EamA"/>
    <property type="match status" value="2"/>
</dbReference>
<dbReference type="RefSeq" id="WP_206548321.1">
    <property type="nucleotide sequence ID" value="NZ_CP177239.1"/>
</dbReference>